<name>M8CGX5_AEGTA</name>
<dbReference type="EnsemblPlants" id="EMT26457">
    <property type="protein sequence ID" value="EMT26457"/>
    <property type="gene ID" value="F775_06587"/>
</dbReference>
<organism evidence="1">
    <name type="scientific">Aegilops tauschii</name>
    <name type="common">Tausch's goatgrass</name>
    <name type="synonym">Aegilops squarrosa</name>
    <dbReference type="NCBI Taxonomy" id="37682"/>
    <lineage>
        <taxon>Eukaryota</taxon>
        <taxon>Viridiplantae</taxon>
        <taxon>Streptophyta</taxon>
        <taxon>Embryophyta</taxon>
        <taxon>Tracheophyta</taxon>
        <taxon>Spermatophyta</taxon>
        <taxon>Magnoliopsida</taxon>
        <taxon>Liliopsida</taxon>
        <taxon>Poales</taxon>
        <taxon>Poaceae</taxon>
        <taxon>BOP clade</taxon>
        <taxon>Pooideae</taxon>
        <taxon>Triticodae</taxon>
        <taxon>Triticeae</taxon>
        <taxon>Triticinae</taxon>
        <taxon>Aegilops</taxon>
    </lineage>
</organism>
<protein>
    <submittedName>
        <fullName evidence="1">Uncharacterized protein</fullName>
    </submittedName>
</protein>
<evidence type="ECO:0000313" key="1">
    <source>
        <dbReference type="EnsemblPlants" id="EMT26457"/>
    </source>
</evidence>
<dbReference type="AlphaFoldDB" id="M8CGX5"/>
<accession>M8CGX5</accession>
<proteinExistence type="predicted"/>
<reference evidence="1" key="1">
    <citation type="submission" date="2015-06" db="UniProtKB">
        <authorList>
            <consortium name="EnsemblPlants"/>
        </authorList>
    </citation>
    <scope>IDENTIFICATION</scope>
</reference>
<sequence length="263" mass="28579">MPACCAAAVSPAFGFPRIRRKALFPGLTGRRHPLGSPADAVEGRYVGGLHPPQAAPPYVPHLDGSCPLPPAARRWDLSAARPRAATVQEGDIAVRALLELGRGTVQTCEILVLQYSPGLYEYTGKIIDEFGVTDLKIYLNEILIWNLPKEYCVKNRFRRTVAAVDVPRGKVRSRQKLEAIKNRLTGVLGTDGGDEMHQQKLQAVAVSGKIGTTPQGTGELRFGEKLDKPDVGSIYGGGSARGARFEPNPPRIWIGIDLQEEHV</sequence>